<dbReference type="RefSeq" id="WP_117179435.1">
    <property type="nucleotide sequence ID" value="NZ_QFZK01000014.1"/>
</dbReference>
<dbReference type="EMBL" id="QFZK01000014">
    <property type="protein sequence ID" value="RFO95643.1"/>
    <property type="molecule type" value="Genomic_DNA"/>
</dbReference>
<evidence type="ECO:0000256" key="2">
    <source>
        <dbReference type="ARBA" id="ARBA00022618"/>
    </source>
</evidence>
<dbReference type="GO" id="GO:0000917">
    <property type="term" value="P:division septum assembly"/>
    <property type="evidence" value="ECO:0007669"/>
    <property type="project" value="UniProtKB-KW"/>
</dbReference>
<proteinExistence type="inferred from homology"/>
<evidence type="ECO:0000259" key="8">
    <source>
        <dbReference type="Pfam" id="PF05209"/>
    </source>
</evidence>
<gene>
    <name evidence="6 9" type="primary">minC</name>
    <name evidence="9" type="ORF">DIC66_17760</name>
</gene>
<name>A0A3E1R8S3_9BURK</name>
<evidence type="ECO:0000256" key="4">
    <source>
        <dbReference type="ARBA" id="ARBA00023306"/>
    </source>
</evidence>
<dbReference type="InterPro" id="IPR005526">
    <property type="entry name" value="Septum_form_inhib_MinC_C"/>
</dbReference>
<comment type="subunit">
    <text evidence="6">Interacts with MinD and FtsZ.</text>
</comment>
<evidence type="ECO:0000259" key="7">
    <source>
        <dbReference type="Pfam" id="PF03775"/>
    </source>
</evidence>
<dbReference type="PANTHER" id="PTHR34108:SF1">
    <property type="entry name" value="SEPTUM SITE-DETERMINING PROTEIN MINC"/>
    <property type="match status" value="1"/>
</dbReference>
<evidence type="ECO:0000256" key="3">
    <source>
        <dbReference type="ARBA" id="ARBA00023210"/>
    </source>
</evidence>
<dbReference type="GO" id="GO:0000902">
    <property type="term" value="P:cell morphogenesis"/>
    <property type="evidence" value="ECO:0007669"/>
    <property type="project" value="InterPro"/>
</dbReference>
<dbReference type="Pfam" id="PF03775">
    <property type="entry name" value="MinC_C"/>
    <property type="match status" value="1"/>
</dbReference>
<feature type="domain" description="Septum formation inhibitor MinC N-terminal" evidence="8">
    <location>
        <begin position="17"/>
        <end position="92"/>
    </location>
</feature>
<evidence type="ECO:0000313" key="10">
    <source>
        <dbReference type="Proteomes" id="UP000260665"/>
    </source>
</evidence>
<dbReference type="Proteomes" id="UP000260665">
    <property type="component" value="Unassembled WGS sequence"/>
</dbReference>
<keyword evidence="10" id="KW-1185">Reference proteome</keyword>
<protein>
    <recommendedName>
        <fullName evidence="6">Probable septum site-determining protein MinC</fullName>
    </recommendedName>
</protein>
<dbReference type="InterPro" id="IPR007874">
    <property type="entry name" value="MinC_N"/>
</dbReference>
<keyword evidence="2 6" id="KW-0132">Cell division</keyword>
<dbReference type="OrthoDB" id="9794530at2"/>
<reference evidence="9 10" key="1">
    <citation type="submission" date="2018-05" db="EMBL/GenBank/DDBJ databases">
        <title>Rhodoferax soyangensis sp.nov., isolated from an oligotrophic freshwater lake.</title>
        <authorList>
            <person name="Park M."/>
        </authorList>
    </citation>
    <scope>NUCLEOTIDE SEQUENCE [LARGE SCALE GENOMIC DNA]</scope>
    <source>
        <strain evidence="9 10">IMCC26218</strain>
    </source>
</reference>
<evidence type="ECO:0000256" key="1">
    <source>
        <dbReference type="ARBA" id="ARBA00006291"/>
    </source>
</evidence>
<organism evidence="9 10">
    <name type="scientific">Rhodoferax lacus</name>
    <dbReference type="NCBI Taxonomy" id="2184758"/>
    <lineage>
        <taxon>Bacteria</taxon>
        <taxon>Pseudomonadati</taxon>
        <taxon>Pseudomonadota</taxon>
        <taxon>Betaproteobacteria</taxon>
        <taxon>Burkholderiales</taxon>
        <taxon>Comamonadaceae</taxon>
        <taxon>Rhodoferax</taxon>
    </lineage>
</organism>
<dbReference type="Pfam" id="PF05209">
    <property type="entry name" value="MinC_N"/>
    <property type="match status" value="1"/>
</dbReference>
<dbReference type="AlphaFoldDB" id="A0A3E1R8S3"/>
<feature type="domain" description="Septum formation inhibitor MinC C-terminal" evidence="7">
    <location>
        <begin position="146"/>
        <end position="242"/>
    </location>
</feature>
<dbReference type="Gene3D" id="3.30.70.260">
    <property type="match status" value="1"/>
</dbReference>
<evidence type="ECO:0000313" key="9">
    <source>
        <dbReference type="EMBL" id="RFO95643.1"/>
    </source>
</evidence>
<accession>A0A3E1R8S3</accession>
<sequence length="256" mass="27424">MSVKPKGPSSRPSPVNFEIKSAQLPLVALLLKSSRWEEVAADLTKQFGAEGESPDFFEEDPVVLDFSGVERGAELGDVTALLQALRQCHLLPLAFRAEPDGWTAQLLEAGLVQAPVEMGKAHRPPPAPEQRVQEVVREVPAPQTMVIDKPIRSGQKIYARGADLVVLAMVNQGAEVVADGNIHVYAPLRGKAMAGARGNTSARIFSLCLEPELISIAGVYRTSESPLPGDVAGKPAQVRLSSEGGQDKLLIEPLKN</sequence>
<dbReference type="SUPFAM" id="SSF63848">
    <property type="entry name" value="Cell-division inhibitor MinC, C-terminal domain"/>
    <property type="match status" value="1"/>
</dbReference>
<evidence type="ECO:0000256" key="5">
    <source>
        <dbReference type="ARBA" id="ARBA00025606"/>
    </source>
</evidence>
<comment type="similarity">
    <text evidence="1 6">Belongs to the MinC family.</text>
</comment>
<dbReference type="GO" id="GO:0051302">
    <property type="term" value="P:regulation of cell division"/>
    <property type="evidence" value="ECO:0007669"/>
    <property type="project" value="InterPro"/>
</dbReference>
<comment type="caution">
    <text evidence="9">The sequence shown here is derived from an EMBL/GenBank/DDBJ whole genome shotgun (WGS) entry which is preliminary data.</text>
</comment>
<comment type="function">
    <text evidence="5 6">Cell division inhibitor that blocks the formation of polar Z ring septums. Rapidly oscillates between the poles of the cell to destabilize FtsZ filaments that have formed before they mature into polar Z rings. Prevents FtsZ polymerization.</text>
</comment>
<dbReference type="NCBIfam" id="TIGR01222">
    <property type="entry name" value="minC"/>
    <property type="match status" value="1"/>
</dbReference>
<dbReference type="InterPro" id="IPR016098">
    <property type="entry name" value="CAP/MinC_C"/>
</dbReference>
<keyword evidence="4 6" id="KW-0131">Cell cycle</keyword>
<dbReference type="Gene3D" id="2.160.20.70">
    <property type="match status" value="1"/>
</dbReference>
<dbReference type="PANTHER" id="PTHR34108">
    <property type="entry name" value="SEPTUM SITE-DETERMINING PROTEIN MINC"/>
    <property type="match status" value="1"/>
</dbReference>
<dbReference type="HAMAP" id="MF_00267">
    <property type="entry name" value="MinC"/>
    <property type="match status" value="1"/>
</dbReference>
<dbReference type="InterPro" id="IPR013033">
    <property type="entry name" value="MinC"/>
</dbReference>
<keyword evidence="3 6" id="KW-0717">Septation</keyword>
<dbReference type="InterPro" id="IPR036145">
    <property type="entry name" value="MinC_C_sf"/>
</dbReference>
<evidence type="ECO:0000256" key="6">
    <source>
        <dbReference type="HAMAP-Rule" id="MF_00267"/>
    </source>
</evidence>
<dbReference type="GO" id="GO:1901891">
    <property type="term" value="P:regulation of cell septum assembly"/>
    <property type="evidence" value="ECO:0007669"/>
    <property type="project" value="InterPro"/>
</dbReference>